<evidence type="ECO:0000256" key="1">
    <source>
        <dbReference type="SAM" id="MobiDB-lite"/>
    </source>
</evidence>
<evidence type="ECO:0000313" key="3">
    <source>
        <dbReference type="EMBL" id="EAX09362.1"/>
    </source>
</evidence>
<dbReference type="UCSC" id="uc062avl.1">
    <property type="organism name" value="human"/>
</dbReference>
<dbReference type="EMBL" id="AY082339">
    <property type="protein sequence ID" value="AAL99252.1"/>
    <property type="molecule type" value="mRNA"/>
</dbReference>
<dbReference type="AlphaFoldDB" id="Q8TCX7"/>
<dbReference type="ChiTaRS" id="ADARB1">
    <property type="organism name" value="human"/>
</dbReference>
<proteinExistence type="evidence at transcript level"/>
<reference evidence="3" key="3">
    <citation type="submission" date="2005-09" db="EMBL/GenBank/DDBJ databases">
        <authorList>
            <person name="Mural R.J."/>
            <person name="Istrail S."/>
            <person name="Sutton G."/>
            <person name="Florea L."/>
            <person name="Halpern A.L."/>
            <person name="Mobarry C.M."/>
            <person name="Lippert R."/>
            <person name="Walenz B."/>
            <person name="Shatkay H."/>
            <person name="Dew I."/>
            <person name="Miller J.R."/>
            <person name="Flanigan M.J."/>
            <person name="Edwards N.J."/>
            <person name="Bolanos R."/>
            <person name="Fasulo D."/>
            <person name="Halldorsson B.V."/>
            <person name="Hannenhalli S."/>
            <person name="Turner R."/>
            <person name="Yooseph S."/>
            <person name="Lu F."/>
            <person name="Nusskern D.R."/>
            <person name="Shue B.C."/>
            <person name="Zheng X.H."/>
            <person name="Zhong F."/>
            <person name="Delcher A.L."/>
            <person name="Huson D.H."/>
            <person name="Kravitz S.A."/>
            <person name="Mouchard L."/>
            <person name="Reinert K."/>
            <person name="Remington K.A."/>
            <person name="Clark A.G."/>
            <person name="Waterman M.S."/>
            <person name="Eichler E.E."/>
            <person name="Adams M.D."/>
            <person name="Hunkapiller M.W."/>
            <person name="Myers E.W."/>
            <person name="Venter J.C."/>
        </authorList>
    </citation>
    <scope>NUCLEOTIDE SEQUENCE</scope>
</reference>
<name>Q8TCX7_HUMAN</name>
<dbReference type="EMBL" id="CH471079">
    <property type="protein sequence ID" value="EAX09362.1"/>
    <property type="molecule type" value="Genomic_DNA"/>
</dbReference>
<gene>
    <name evidence="3" type="ORF">hCG_2008433</name>
</gene>
<dbReference type="VEuPathDB" id="HostDB:ENSG00000197381"/>
<protein>
    <submittedName>
        <fullName evidence="3">HCG2008433</fullName>
    </submittedName>
</protein>
<accession>Q8TCX7</accession>
<sequence>MANEHTLIHPASIEDPLEARPMSDEDPEDEDALPARWKKEMGRKRKRTIATL</sequence>
<reference evidence="2" key="2">
    <citation type="submission" date="2002-03" db="EMBL/GenBank/DDBJ databases">
        <title>Further annotation of human chromosome 21.</title>
        <authorList>
            <person name="Slavov D.B."/>
            <person name="Gardiner K."/>
        </authorList>
    </citation>
    <scope>NUCLEOTIDE SEQUENCE</scope>
</reference>
<dbReference type="HOGENOM" id="CLU_3086572_0_0_1"/>
<reference evidence="3" key="1">
    <citation type="journal article" date="2001" name="Science">
        <title>The sequence of the human genome.</title>
        <authorList>
            <person name="Venter J.C."/>
            <person name="Adams M.D."/>
            <person name="Myers E.W."/>
            <person name="Li P.W."/>
            <person name="Mural R.J."/>
            <person name="Sutton G.G."/>
            <person name="Smith H.O."/>
            <person name="Yandell M."/>
            <person name="Evans C.A."/>
            <person name="Holt R.A."/>
            <person name="Gocayne J.D."/>
            <person name="Amanatides P."/>
            <person name="Ballew R.M."/>
            <person name="Huson D.H."/>
            <person name="Wortman J.R."/>
            <person name="Zhang Q."/>
            <person name="Kodira C.D."/>
            <person name="Zheng X.H."/>
            <person name="Chen L."/>
            <person name="Skupski M."/>
            <person name="Subramanian G."/>
            <person name="Thomas P.D."/>
            <person name="Zhang J."/>
            <person name="Gabor Miklos G.L."/>
            <person name="Nelson C."/>
            <person name="Broder S."/>
            <person name="Clark A.G."/>
            <person name="Nadeau J."/>
            <person name="McKusick V.A."/>
            <person name="Zinder N."/>
            <person name="Levine A.J."/>
            <person name="Roberts R.J."/>
            <person name="Simon M."/>
            <person name="Slayman C."/>
            <person name="Hunkapiller M."/>
            <person name="Bolanos R."/>
            <person name="Delcher A."/>
            <person name="Dew I."/>
            <person name="Fasulo D."/>
            <person name="Flanigan M."/>
            <person name="Florea L."/>
            <person name="Halpern A."/>
            <person name="Hannenhalli S."/>
            <person name="Kravitz S."/>
            <person name="Levy S."/>
            <person name="Mobarry C."/>
            <person name="Reinert K."/>
            <person name="Remington K."/>
            <person name="Abu-Threideh J."/>
            <person name="Beasley E."/>
            <person name="Biddick K."/>
            <person name="Bonazzi V."/>
            <person name="Brandon R."/>
            <person name="Cargill M."/>
            <person name="Chandramouliswaran I."/>
            <person name="Charlab R."/>
            <person name="Chaturvedi K."/>
            <person name="Deng Z."/>
            <person name="Di Francesco V."/>
            <person name="Dunn P."/>
            <person name="Eilbeck K."/>
            <person name="Evangelista C."/>
            <person name="Gabrielian A.E."/>
            <person name="Gan W."/>
            <person name="Ge W."/>
            <person name="Gong F."/>
            <person name="Gu Z."/>
            <person name="Guan P."/>
            <person name="Heiman T.J."/>
            <person name="Higgins M.E."/>
            <person name="Ji R.R."/>
            <person name="Ke Z."/>
            <person name="Ketchum K.A."/>
            <person name="Lai Z."/>
            <person name="Lei Y."/>
            <person name="Li Z."/>
            <person name="Li J."/>
            <person name="Liang Y."/>
            <person name="Lin X."/>
            <person name="Lu F."/>
            <person name="Merkulov G.V."/>
            <person name="Milshina N."/>
            <person name="Moore H.M."/>
            <person name="Naik A.K."/>
            <person name="Narayan V.A."/>
            <person name="Neelam B."/>
            <person name="Nusskern D."/>
            <person name="Rusch D.B."/>
            <person name="Salzberg S."/>
            <person name="Shao W."/>
            <person name="Shue B."/>
            <person name="Sun J."/>
            <person name="Wang Z."/>
            <person name="Wang A."/>
            <person name="Wang X."/>
            <person name="Wang J."/>
            <person name="Wei M."/>
            <person name="Wides R."/>
            <person name="Xiao C."/>
            <person name="Yan C."/>
            <person name="Yao A."/>
            <person name="Ye J."/>
            <person name="Zhan M."/>
            <person name="Zhang W."/>
            <person name="Zhang H."/>
            <person name="Zhao Q."/>
            <person name="Zheng L."/>
            <person name="Zhong F."/>
            <person name="Zhong W."/>
            <person name="Zhu S."/>
            <person name="Zhao S."/>
            <person name="Gilbert D."/>
            <person name="Baumhueter S."/>
            <person name="Spier G."/>
            <person name="Carter C."/>
            <person name="Cravchik A."/>
            <person name="Woodage T."/>
            <person name="Ali F."/>
            <person name="An H."/>
            <person name="Awe A."/>
            <person name="Baldwin D."/>
            <person name="Baden H."/>
            <person name="Barnstead M."/>
            <person name="Barrow I."/>
            <person name="Beeson K."/>
            <person name="Busam D."/>
            <person name="Carver A."/>
            <person name="Center A."/>
            <person name="Cheng M.L."/>
            <person name="Curry L."/>
            <person name="Danaher S."/>
            <person name="Davenport L."/>
            <person name="Desilets R."/>
            <person name="Dietz S."/>
            <person name="Dodson K."/>
            <person name="Doup L."/>
            <person name="Ferriera S."/>
            <person name="Garg N."/>
            <person name="Gluecksmann A."/>
            <person name="Hart B."/>
            <person name="Haynes J."/>
            <person name="Haynes C."/>
            <person name="Heiner C."/>
            <person name="Hladun S."/>
            <person name="Hostin D."/>
            <person name="Houck J."/>
            <person name="Howland T."/>
            <person name="Ibegwam C."/>
            <person name="Johnson J."/>
            <person name="Kalush F."/>
            <person name="Kline L."/>
            <person name="Koduru S."/>
            <person name="Love A."/>
            <person name="Mann F."/>
            <person name="May D."/>
            <person name="McCawley S."/>
            <person name="McIntosh T."/>
            <person name="McMullen I."/>
            <person name="Moy M."/>
            <person name="Moy L."/>
            <person name="Murphy B."/>
            <person name="Nelson K."/>
            <person name="Pfannkoch C."/>
            <person name="Pratts E."/>
            <person name="Puri V."/>
            <person name="Qureshi H."/>
            <person name="Reardon M."/>
            <person name="Rodriguez R."/>
            <person name="Rogers Y.H."/>
            <person name="Romblad D."/>
            <person name="Ruhfel B."/>
            <person name="Scott R."/>
            <person name="Sitter C."/>
            <person name="Smallwood M."/>
            <person name="Stewart E."/>
            <person name="Strong R."/>
            <person name="Suh E."/>
            <person name="Thomas R."/>
            <person name="Tint N.N."/>
            <person name="Tse S."/>
            <person name="Vech C."/>
            <person name="Wang G."/>
            <person name="Wetter J."/>
            <person name="Williams S."/>
            <person name="Williams M."/>
            <person name="Windsor S."/>
            <person name="Winn-Deen E."/>
            <person name="Wolfe K."/>
            <person name="Zaveri J."/>
            <person name="Zaveri K."/>
            <person name="Abril J.F."/>
            <person name="Guigo R."/>
            <person name="Campbell M.J."/>
            <person name="Sjolander K.V."/>
            <person name="Karlak B."/>
            <person name="Kejariwal A."/>
            <person name="Mi H."/>
            <person name="Lazareva B."/>
            <person name="Hatton T."/>
            <person name="Narechania A."/>
            <person name="Diemer K."/>
            <person name="Muruganujan A."/>
            <person name="Guo N."/>
            <person name="Sato S."/>
            <person name="Bafna V."/>
            <person name="Istrail S."/>
            <person name="Lippert R."/>
            <person name="Schwartz R."/>
            <person name="Walenz B."/>
            <person name="Yooseph S."/>
            <person name="Allen D."/>
            <person name="Basu A."/>
            <person name="Baxendale J."/>
            <person name="Blick L."/>
            <person name="Caminha M."/>
            <person name="Carnes-Stine J."/>
            <person name="Caulk P."/>
            <person name="Chiang Y.H."/>
            <person name="Coyne M."/>
            <person name="Dahlke C."/>
            <person name="Mays A."/>
            <person name="Dombroski M."/>
            <person name="Donnelly M."/>
            <person name="Ely D."/>
            <person name="Esparham S."/>
            <person name="Fosler C."/>
            <person name="Gire H."/>
            <person name="Glanowski S."/>
            <person name="Glasser K."/>
            <person name="Glodek A."/>
            <person name="Gorokhov M."/>
            <person name="Graham K."/>
            <person name="Gropman B."/>
            <person name="Harris M."/>
            <person name="Heil J."/>
            <person name="Henderson S."/>
            <person name="Hoover J."/>
            <person name="Jennings D."/>
            <person name="Jordan C."/>
            <person name="Jordan J."/>
            <person name="Kasha J."/>
            <person name="Kagan L."/>
            <person name="Kraft C."/>
            <person name="Levitsky A."/>
            <person name="Lewis M."/>
            <person name="Liu X."/>
            <person name="Lopez J."/>
            <person name="Ma D."/>
            <person name="Majoros W."/>
            <person name="McDaniel J."/>
            <person name="Murphy S."/>
            <person name="Newman M."/>
            <person name="Nguyen T."/>
            <person name="Nguyen N."/>
            <person name="Nodell M."/>
            <person name="Pan S."/>
            <person name="Peck J."/>
            <person name="Peterson M."/>
            <person name="Rowe W."/>
            <person name="Sanders R."/>
            <person name="Scott J."/>
            <person name="Simpson M."/>
            <person name="Smith T."/>
            <person name="Sprague A."/>
            <person name="Stockwell T."/>
            <person name="Turner R."/>
            <person name="Venter E."/>
            <person name="Wang M."/>
            <person name="Wen M."/>
            <person name="Wu D."/>
            <person name="Wu M."/>
            <person name="Xia A."/>
            <person name="Zandieh A."/>
            <person name="Zhu X."/>
        </authorList>
    </citation>
    <scope>NUCLEOTIDE SEQUENCE</scope>
</reference>
<dbReference type="Antibodypedia" id="10404">
    <property type="antibodies" value="145 antibodies from 29 providers"/>
</dbReference>
<evidence type="ECO:0000313" key="2">
    <source>
        <dbReference type="EMBL" id="AAL99252.1"/>
    </source>
</evidence>
<feature type="region of interest" description="Disordered" evidence="1">
    <location>
        <begin position="1"/>
        <end position="52"/>
    </location>
</feature>
<feature type="compositionally biased region" description="Basic residues" evidence="1">
    <location>
        <begin position="41"/>
        <end position="52"/>
    </location>
</feature>
<organism evidence="2">
    <name type="scientific">Homo sapiens</name>
    <name type="common">Human</name>
    <dbReference type="NCBI Taxonomy" id="9606"/>
    <lineage>
        <taxon>Eukaryota</taxon>
        <taxon>Metazoa</taxon>
        <taxon>Chordata</taxon>
        <taxon>Craniata</taxon>
        <taxon>Vertebrata</taxon>
        <taxon>Euteleostomi</taxon>
        <taxon>Mammalia</taxon>
        <taxon>Eutheria</taxon>
        <taxon>Euarchontoglires</taxon>
        <taxon>Primates</taxon>
        <taxon>Haplorrhini</taxon>
        <taxon>Catarrhini</taxon>
        <taxon>Hominidae</taxon>
        <taxon>Homo</taxon>
    </lineage>
</organism>